<evidence type="ECO:0000259" key="1">
    <source>
        <dbReference type="Pfam" id="PF18648"/>
    </source>
</evidence>
<accession>A0ABU8C3W3</accession>
<dbReference type="RefSeq" id="WP_335735017.1">
    <property type="nucleotide sequence ID" value="NZ_JALAAR010000003.1"/>
</dbReference>
<dbReference type="Proteomes" id="UP001375382">
    <property type="component" value="Unassembled WGS sequence"/>
</dbReference>
<evidence type="ECO:0000313" key="3">
    <source>
        <dbReference type="Proteomes" id="UP001375382"/>
    </source>
</evidence>
<feature type="domain" description="Tse2 ADP-ribosyltransferase toxin" evidence="1">
    <location>
        <begin position="13"/>
        <end position="151"/>
    </location>
</feature>
<gene>
    <name evidence="2" type="ORF">MN202_05115</name>
</gene>
<name>A0ABU8C3W3_9GAMM</name>
<dbReference type="Pfam" id="PF18648">
    <property type="entry name" value="ADPRTs_Tse2"/>
    <property type="match status" value="1"/>
</dbReference>
<evidence type="ECO:0000313" key="2">
    <source>
        <dbReference type="EMBL" id="MEH8016600.1"/>
    </source>
</evidence>
<dbReference type="EMBL" id="JALAAR010000003">
    <property type="protein sequence ID" value="MEH8016600.1"/>
    <property type="molecule type" value="Genomic_DNA"/>
</dbReference>
<keyword evidence="3" id="KW-1185">Reference proteome</keyword>
<proteinExistence type="predicted"/>
<reference evidence="2 3" key="1">
    <citation type="journal article" date="2023" name="Ecotoxicol. Environ. Saf.">
        <title>Mercury remediation potential of mercury-resistant strain Rheinheimera metallidurans sp. nov. isolated from a municipal waste dumping site.</title>
        <authorList>
            <person name="Yadav V."/>
            <person name="Manjhi A."/>
            <person name="Vadakedath N."/>
        </authorList>
    </citation>
    <scope>NUCLEOTIDE SEQUENCE [LARGE SCALE GENOMIC DNA]</scope>
    <source>
        <strain evidence="2 3">E-49</strain>
    </source>
</reference>
<dbReference type="InterPro" id="IPR041018">
    <property type="entry name" value="ADPRTs_Tse2"/>
</dbReference>
<sequence length="158" mass="17882">MNTIEKLLISRGELERIYVGQLHLYLWRALHNSTKANNPLYPDFEEREVRAGVLRAPDVEVTKDKRGNELVVSQLGKGTSLFDKPGAFGAGNWTYFEIPEGTQIPSGLIITKDSYNRRFNATHYSISPNYTMPKSQFIALLDQLARNAEAQRRKLGNG</sequence>
<comment type="caution">
    <text evidence="2">The sequence shown here is derived from an EMBL/GenBank/DDBJ whole genome shotgun (WGS) entry which is preliminary data.</text>
</comment>
<protein>
    <recommendedName>
        <fullName evidence="1">Tse2 ADP-ribosyltransferase toxin domain-containing protein</fullName>
    </recommendedName>
</protein>
<organism evidence="2 3">
    <name type="scientific">Rheinheimera muenzenbergensis</name>
    <dbReference type="NCBI Taxonomy" id="1193628"/>
    <lineage>
        <taxon>Bacteria</taxon>
        <taxon>Pseudomonadati</taxon>
        <taxon>Pseudomonadota</taxon>
        <taxon>Gammaproteobacteria</taxon>
        <taxon>Chromatiales</taxon>
        <taxon>Chromatiaceae</taxon>
        <taxon>Rheinheimera</taxon>
    </lineage>
</organism>